<feature type="transmembrane region" description="Helical" evidence="1">
    <location>
        <begin position="21"/>
        <end position="43"/>
    </location>
</feature>
<protein>
    <recommendedName>
        <fullName evidence="2">TadE-like domain-containing protein</fullName>
    </recommendedName>
</protein>
<dbReference type="InterPro" id="IPR012495">
    <property type="entry name" value="TadE-like_dom"/>
</dbReference>
<proteinExistence type="predicted"/>
<keyword evidence="1" id="KW-0812">Transmembrane</keyword>
<evidence type="ECO:0000256" key="1">
    <source>
        <dbReference type="SAM" id="Phobius"/>
    </source>
</evidence>
<dbReference type="RefSeq" id="WP_099790916.1">
    <property type="nucleotide sequence ID" value="NZ_JBHLYV010000019.1"/>
</dbReference>
<dbReference type="Proteomes" id="UP000230390">
    <property type="component" value="Unassembled WGS sequence"/>
</dbReference>
<name>A0A2G8TC04_9BURK</name>
<keyword evidence="4" id="KW-1185">Reference proteome</keyword>
<sequence length="158" mass="17486">MKQSTNCRNHRWQRGVAAVELAIILPILLMLLTVPFYFGRAFWPYTVAEKAAHDAARYLSSIPVTEMKSQARIAAIVDVARQIYDQEVAELNPGMFPPTPTITCGNFTCDGISVPDTVRVAVRMRVFDNFAGTSNSEYKDEEGGIVLTADVTLPYVGK</sequence>
<keyword evidence="1" id="KW-0472">Membrane</keyword>
<organism evidence="3 4">
    <name type="scientific">Massilia eurypsychrophila</name>
    <dbReference type="NCBI Taxonomy" id="1485217"/>
    <lineage>
        <taxon>Bacteria</taxon>
        <taxon>Pseudomonadati</taxon>
        <taxon>Pseudomonadota</taxon>
        <taxon>Betaproteobacteria</taxon>
        <taxon>Burkholderiales</taxon>
        <taxon>Oxalobacteraceae</taxon>
        <taxon>Telluria group</taxon>
        <taxon>Massilia</taxon>
    </lineage>
</organism>
<evidence type="ECO:0000313" key="4">
    <source>
        <dbReference type="Proteomes" id="UP000230390"/>
    </source>
</evidence>
<reference evidence="3 4" key="1">
    <citation type="submission" date="2017-10" db="EMBL/GenBank/DDBJ databases">
        <title>Massilia psychrophilum sp. nov., a novel purple-pigmented bacterium isolated from Tianshan glacier, Xinjiang Municipality, China.</title>
        <authorList>
            <person name="Wang H."/>
        </authorList>
    </citation>
    <scope>NUCLEOTIDE SEQUENCE [LARGE SCALE GENOMIC DNA]</scope>
    <source>
        <strain evidence="3 4">JCM 30074</strain>
    </source>
</reference>
<comment type="caution">
    <text evidence="3">The sequence shown here is derived from an EMBL/GenBank/DDBJ whole genome shotgun (WGS) entry which is preliminary data.</text>
</comment>
<evidence type="ECO:0000259" key="2">
    <source>
        <dbReference type="Pfam" id="PF07811"/>
    </source>
</evidence>
<dbReference type="OrthoDB" id="8708025at2"/>
<feature type="domain" description="TadE-like" evidence="2">
    <location>
        <begin position="15"/>
        <end position="57"/>
    </location>
</feature>
<evidence type="ECO:0000313" key="3">
    <source>
        <dbReference type="EMBL" id="PIL43513.1"/>
    </source>
</evidence>
<dbReference type="Pfam" id="PF07811">
    <property type="entry name" value="TadE"/>
    <property type="match status" value="1"/>
</dbReference>
<keyword evidence="1" id="KW-1133">Transmembrane helix</keyword>
<dbReference type="AlphaFoldDB" id="A0A2G8TC04"/>
<gene>
    <name evidence="3" type="ORF">CR105_18570</name>
</gene>
<dbReference type="EMBL" id="PDOC01000013">
    <property type="protein sequence ID" value="PIL43513.1"/>
    <property type="molecule type" value="Genomic_DNA"/>
</dbReference>
<accession>A0A2G8TC04</accession>